<dbReference type="EMBL" id="UINC01144453">
    <property type="protein sequence ID" value="SVD33972.1"/>
    <property type="molecule type" value="Genomic_DNA"/>
</dbReference>
<name>A0A382UIK7_9ZZZZ</name>
<reference evidence="1" key="1">
    <citation type="submission" date="2018-05" db="EMBL/GenBank/DDBJ databases">
        <authorList>
            <person name="Lanie J.A."/>
            <person name="Ng W.-L."/>
            <person name="Kazmierczak K.M."/>
            <person name="Andrzejewski T.M."/>
            <person name="Davidsen T.M."/>
            <person name="Wayne K.J."/>
            <person name="Tettelin H."/>
            <person name="Glass J.I."/>
            <person name="Rusch D."/>
            <person name="Podicherti R."/>
            <person name="Tsui H.-C.T."/>
            <person name="Winkler M.E."/>
        </authorList>
    </citation>
    <scope>NUCLEOTIDE SEQUENCE</scope>
</reference>
<proteinExistence type="predicted"/>
<gene>
    <name evidence="1" type="ORF">METZ01_LOCUS386826</name>
</gene>
<dbReference type="AlphaFoldDB" id="A0A382UIK7"/>
<evidence type="ECO:0000313" key="1">
    <source>
        <dbReference type="EMBL" id="SVD33972.1"/>
    </source>
</evidence>
<organism evidence="1">
    <name type="scientific">marine metagenome</name>
    <dbReference type="NCBI Taxonomy" id="408172"/>
    <lineage>
        <taxon>unclassified sequences</taxon>
        <taxon>metagenomes</taxon>
        <taxon>ecological metagenomes</taxon>
    </lineage>
</organism>
<sequence length="134" mass="15012">MKTTQYSERGGNVREEMFRGYFMFDRVVGKYFEEMGLSSGEAKQIWSVGTTKRWVNYFKPRGLMPKDAALAAVGYEIVGAVESGLLSYRSGHAYMEMLFEIGRIGFSNGELDIAASQHLSTAMKELKKNSSSPN</sequence>
<accession>A0A382UIK7</accession>
<protein>
    <submittedName>
        <fullName evidence="1">Uncharacterized protein</fullName>
    </submittedName>
</protein>